<organism evidence="1 3">
    <name type="scientific">Piedraia hortae CBS 480.64</name>
    <dbReference type="NCBI Taxonomy" id="1314780"/>
    <lineage>
        <taxon>Eukaryota</taxon>
        <taxon>Fungi</taxon>
        <taxon>Dikarya</taxon>
        <taxon>Ascomycota</taxon>
        <taxon>Pezizomycotina</taxon>
        <taxon>Dothideomycetes</taxon>
        <taxon>Dothideomycetidae</taxon>
        <taxon>Capnodiales</taxon>
        <taxon>Piedraiaceae</taxon>
        <taxon>Piedraia</taxon>
    </lineage>
</organism>
<evidence type="ECO:0000313" key="1">
    <source>
        <dbReference type="EMBL" id="KAF2863362.1"/>
    </source>
</evidence>
<evidence type="ECO:0000313" key="2">
    <source>
        <dbReference type="EMBL" id="KAF2863363.1"/>
    </source>
</evidence>
<proteinExistence type="predicted"/>
<accession>A0A6A7C7Y9</accession>
<gene>
    <name evidence="1" type="ORF">K470DRAFT_255065</name>
    <name evidence="2" type="ORF">K470DRAFT_255070</name>
</gene>
<reference evidence="1" key="1">
    <citation type="journal article" date="2020" name="Stud. Mycol.">
        <title>101 Dothideomycetes genomes: a test case for predicting lifestyles and emergence of pathogens.</title>
        <authorList>
            <person name="Haridas S."/>
            <person name="Albert R."/>
            <person name="Binder M."/>
            <person name="Bloem J."/>
            <person name="Labutti K."/>
            <person name="Salamov A."/>
            <person name="Andreopoulos B."/>
            <person name="Baker S."/>
            <person name="Barry K."/>
            <person name="Bills G."/>
            <person name="Bluhm B."/>
            <person name="Cannon C."/>
            <person name="Castanera R."/>
            <person name="Culley D."/>
            <person name="Daum C."/>
            <person name="Ezra D."/>
            <person name="Gonzalez J."/>
            <person name="Henrissat B."/>
            <person name="Kuo A."/>
            <person name="Liang C."/>
            <person name="Lipzen A."/>
            <person name="Lutzoni F."/>
            <person name="Magnuson J."/>
            <person name="Mondo S."/>
            <person name="Nolan M."/>
            <person name="Ohm R."/>
            <person name="Pangilinan J."/>
            <person name="Park H.-J."/>
            <person name="Ramirez L."/>
            <person name="Alfaro M."/>
            <person name="Sun H."/>
            <person name="Tritt A."/>
            <person name="Yoshinaga Y."/>
            <person name="Zwiers L.-H."/>
            <person name="Turgeon B."/>
            <person name="Goodwin S."/>
            <person name="Spatafora J."/>
            <person name="Crous P."/>
            <person name="Grigoriev I."/>
        </authorList>
    </citation>
    <scope>NUCLEOTIDE SEQUENCE</scope>
    <source>
        <strain evidence="1">CBS 480.64</strain>
    </source>
</reference>
<dbReference type="EMBL" id="MU005961">
    <property type="protein sequence ID" value="KAF2863362.1"/>
    <property type="molecule type" value="Genomic_DNA"/>
</dbReference>
<dbReference type="EMBL" id="MU005961">
    <property type="protein sequence ID" value="KAF2863363.1"/>
    <property type="molecule type" value="Genomic_DNA"/>
</dbReference>
<sequence length="64" mass="7228">MVQVLYVHVPSCDRYTAIHVKWHHCRDVASTAPANIFHILCAHERTICGLAFPVHFVSGMRKVG</sequence>
<dbReference type="AlphaFoldDB" id="A0A6A7C7Y9"/>
<evidence type="ECO:0000313" key="3">
    <source>
        <dbReference type="Proteomes" id="UP000799421"/>
    </source>
</evidence>
<keyword evidence="3" id="KW-1185">Reference proteome</keyword>
<protein>
    <submittedName>
        <fullName evidence="1">Uncharacterized protein</fullName>
    </submittedName>
</protein>
<name>A0A6A7C7Y9_9PEZI</name>
<dbReference type="Proteomes" id="UP000799421">
    <property type="component" value="Unassembled WGS sequence"/>
</dbReference>